<evidence type="ECO:0000313" key="3">
    <source>
        <dbReference type="EMBL" id="TNC49546.1"/>
    </source>
</evidence>
<keyword evidence="4" id="KW-1185">Reference proteome</keyword>
<name>A0A5C4MU10_9RHOB</name>
<dbReference type="EMBL" id="VDFU01000010">
    <property type="protein sequence ID" value="TNC49546.1"/>
    <property type="molecule type" value="Genomic_DNA"/>
</dbReference>
<dbReference type="InterPro" id="IPR011006">
    <property type="entry name" value="CheY-like_superfamily"/>
</dbReference>
<dbReference type="SUPFAM" id="SSF52172">
    <property type="entry name" value="CheY-like"/>
    <property type="match status" value="1"/>
</dbReference>
<dbReference type="PROSITE" id="PS50110">
    <property type="entry name" value="RESPONSE_REGULATORY"/>
    <property type="match status" value="1"/>
</dbReference>
<organism evidence="3 4">
    <name type="scientific">Rubellimicrobium rubrum</name>
    <dbReference type="NCBI Taxonomy" id="2585369"/>
    <lineage>
        <taxon>Bacteria</taxon>
        <taxon>Pseudomonadati</taxon>
        <taxon>Pseudomonadota</taxon>
        <taxon>Alphaproteobacteria</taxon>
        <taxon>Rhodobacterales</taxon>
        <taxon>Roseobacteraceae</taxon>
        <taxon>Rubellimicrobium</taxon>
    </lineage>
</organism>
<dbReference type="OrthoDB" id="9796100at2"/>
<protein>
    <recommendedName>
        <fullName evidence="2">Response regulatory domain-containing protein</fullName>
    </recommendedName>
</protein>
<proteinExistence type="predicted"/>
<dbReference type="Gene3D" id="3.40.50.2300">
    <property type="match status" value="1"/>
</dbReference>
<sequence length="65" mass="6610">MPGMSGAELVREARVLRPGLPALIVSGYAELEGIAPGLPRLVKPFRAAELAEKVGTLVTGATPGG</sequence>
<dbReference type="InterPro" id="IPR001789">
    <property type="entry name" value="Sig_transdc_resp-reg_receiver"/>
</dbReference>
<gene>
    <name evidence="3" type="ORF">FHG66_10520</name>
</gene>
<evidence type="ECO:0000313" key="4">
    <source>
        <dbReference type="Proteomes" id="UP000305887"/>
    </source>
</evidence>
<comment type="caution">
    <text evidence="3">The sequence shown here is derived from an EMBL/GenBank/DDBJ whole genome shotgun (WGS) entry which is preliminary data.</text>
</comment>
<feature type="domain" description="Response regulatory" evidence="2">
    <location>
        <begin position="1"/>
        <end position="58"/>
    </location>
</feature>
<dbReference type="Proteomes" id="UP000305887">
    <property type="component" value="Unassembled WGS sequence"/>
</dbReference>
<dbReference type="AlphaFoldDB" id="A0A5C4MU10"/>
<accession>A0A5C4MU10</accession>
<evidence type="ECO:0000259" key="2">
    <source>
        <dbReference type="PROSITE" id="PS50110"/>
    </source>
</evidence>
<dbReference type="GO" id="GO:0000160">
    <property type="term" value="P:phosphorelay signal transduction system"/>
    <property type="evidence" value="ECO:0007669"/>
    <property type="project" value="InterPro"/>
</dbReference>
<reference evidence="3 4" key="1">
    <citation type="submission" date="2019-06" db="EMBL/GenBank/DDBJ databases">
        <title>YIM 131921 draft genome.</title>
        <authorList>
            <person name="Jiang L."/>
        </authorList>
    </citation>
    <scope>NUCLEOTIDE SEQUENCE [LARGE SCALE GENOMIC DNA]</scope>
    <source>
        <strain evidence="3 4">YIM 131921</strain>
    </source>
</reference>
<comment type="caution">
    <text evidence="1">Lacks conserved residue(s) required for the propagation of feature annotation.</text>
</comment>
<evidence type="ECO:0000256" key="1">
    <source>
        <dbReference type="PROSITE-ProRule" id="PRU00169"/>
    </source>
</evidence>